<proteinExistence type="predicted"/>
<gene>
    <name evidence="2" type="ORF">P9921_03670</name>
</gene>
<comment type="caution">
    <text evidence="2">The sequence shown here is derived from an EMBL/GenBank/DDBJ whole genome shotgun (WGS) entry which is preliminary data.</text>
</comment>
<dbReference type="EMBL" id="JARTOI010000003">
    <property type="protein sequence ID" value="MDK5169590.1"/>
    <property type="molecule type" value="Genomic_DNA"/>
</dbReference>
<feature type="transmembrane region" description="Helical" evidence="1">
    <location>
        <begin position="49"/>
        <end position="72"/>
    </location>
</feature>
<name>A0ABT7G745_9GAMM</name>
<sequence>MNVHIVLQRKQDDATVSGRFIPAIKIRLLRAENLRDFSAAAGSAVICQLFWYFFLLWFFILFMGWLIFLYSVKSMLLITPIFYAINDSNASEPGVTSRHNPP</sequence>
<keyword evidence="1" id="KW-0812">Transmembrane</keyword>
<evidence type="ECO:0000256" key="1">
    <source>
        <dbReference type="SAM" id="Phobius"/>
    </source>
</evidence>
<reference evidence="2" key="1">
    <citation type="submission" date="2023-01" db="EMBL/GenBank/DDBJ databases">
        <title>Genomic dissection of endemic carbapenem resistance: metallo-beta-lactamase gene dissemination through clonal, plasmid and integron transfer pathways.</title>
        <authorList>
            <person name="Macesic N."/>
        </authorList>
    </citation>
    <scope>NUCLEOTIDE SEQUENCE</scope>
    <source>
        <strain evidence="2">CPO382</strain>
    </source>
</reference>
<keyword evidence="3" id="KW-1185">Reference proteome</keyword>
<dbReference type="RefSeq" id="WP_158091392.1">
    <property type="nucleotide sequence ID" value="NZ_JAQSPG010000001.1"/>
</dbReference>
<keyword evidence="1" id="KW-0472">Membrane</keyword>
<evidence type="ECO:0000313" key="2">
    <source>
        <dbReference type="EMBL" id="MDK5169590.1"/>
    </source>
</evidence>
<evidence type="ECO:0000313" key="3">
    <source>
        <dbReference type="Proteomes" id="UP001174748"/>
    </source>
</evidence>
<dbReference type="Proteomes" id="UP001174748">
    <property type="component" value="Unassembled WGS sequence"/>
</dbReference>
<organism evidence="2 3">
    <name type="scientific">Serratia nevei</name>
    <dbReference type="NCBI Taxonomy" id="2703794"/>
    <lineage>
        <taxon>Bacteria</taxon>
        <taxon>Pseudomonadati</taxon>
        <taxon>Pseudomonadota</taxon>
        <taxon>Gammaproteobacteria</taxon>
        <taxon>Enterobacterales</taxon>
        <taxon>Yersiniaceae</taxon>
        <taxon>Serratia</taxon>
    </lineage>
</organism>
<keyword evidence="1" id="KW-1133">Transmembrane helix</keyword>
<protein>
    <submittedName>
        <fullName evidence="2">Uncharacterized protein</fullName>
    </submittedName>
</protein>
<accession>A0ABT7G745</accession>